<dbReference type="Pfam" id="PF10604">
    <property type="entry name" value="Polyketide_cyc2"/>
    <property type="match status" value="1"/>
</dbReference>
<organism evidence="1 2">
    <name type="scientific">Williamsia serinedens</name>
    <dbReference type="NCBI Taxonomy" id="391736"/>
    <lineage>
        <taxon>Bacteria</taxon>
        <taxon>Bacillati</taxon>
        <taxon>Actinomycetota</taxon>
        <taxon>Actinomycetes</taxon>
        <taxon>Mycobacteriales</taxon>
        <taxon>Nocardiaceae</taxon>
        <taxon>Williamsia</taxon>
    </lineage>
</organism>
<accession>A0ABT1HAN1</accession>
<keyword evidence="2" id="KW-1185">Reference proteome</keyword>
<evidence type="ECO:0000313" key="2">
    <source>
        <dbReference type="Proteomes" id="UP001205740"/>
    </source>
</evidence>
<dbReference type="CDD" id="cd07818">
    <property type="entry name" value="SRPBCC_1"/>
    <property type="match status" value="1"/>
</dbReference>
<dbReference type="InterPro" id="IPR023393">
    <property type="entry name" value="START-like_dom_sf"/>
</dbReference>
<name>A0ABT1HAN1_9NOCA</name>
<dbReference type="Proteomes" id="UP001205740">
    <property type="component" value="Unassembled WGS sequence"/>
</dbReference>
<evidence type="ECO:0000313" key="1">
    <source>
        <dbReference type="EMBL" id="MCP2162878.1"/>
    </source>
</evidence>
<reference evidence="1 2" key="1">
    <citation type="submission" date="2022-06" db="EMBL/GenBank/DDBJ databases">
        <title>Genomic Encyclopedia of Archaeal and Bacterial Type Strains, Phase II (KMG-II): from individual species to whole genera.</title>
        <authorList>
            <person name="Goeker M."/>
        </authorList>
    </citation>
    <scope>NUCLEOTIDE SEQUENCE [LARGE SCALE GENOMIC DNA]</scope>
    <source>
        <strain evidence="1 2">DSM 45037</strain>
    </source>
</reference>
<dbReference type="EMBL" id="JAMTCG010000009">
    <property type="protein sequence ID" value="MCP2162878.1"/>
    <property type="molecule type" value="Genomic_DNA"/>
</dbReference>
<comment type="caution">
    <text evidence="1">The sequence shown here is derived from an EMBL/GenBank/DDBJ whole genome shotgun (WGS) entry which is preliminary data.</text>
</comment>
<dbReference type="SUPFAM" id="SSF55961">
    <property type="entry name" value="Bet v1-like"/>
    <property type="match status" value="1"/>
</dbReference>
<dbReference type="InterPro" id="IPR019587">
    <property type="entry name" value="Polyketide_cyclase/dehydratase"/>
</dbReference>
<protein>
    <submittedName>
        <fullName evidence="1">Polyketide cyclase / dehydrase and lipid transport</fullName>
    </submittedName>
</protein>
<dbReference type="Gene3D" id="3.30.530.20">
    <property type="match status" value="1"/>
</dbReference>
<proteinExistence type="predicted"/>
<sequence length="152" mass="16639">MERSRTIAAPTAQILAEIVDFRRWTAWSPWEDADPAMTREYSGADSGVGARYRWSGNRRAGEGSMEIVGVDPAGVDIRLTFTRPMTADNVVRFDLTADGAGTRATWSMTGETSGLAGLVSRIVPMDRLVGRDFERGLERLDAVATADTGRER</sequence>
<gene>
    <name evidence="1" type="ORF">LX12_004090</name>
</gene>